<dbReference type="SUPFAM" id="SSF52540">
    <property type="entry name" value="P-loop containing nucleoside triphosphate hydrolases"/>
    <property type="match status" value="1"/>
</dbReference>
<evidence type="ECO:0000313" key="4">
    <source>
        <dbReference type="Proteomes" id="UP001144256"/>
    </source>
</evidence>
<organism evidence="3 4">
    <name type="scientific">Vallitalea longa</name>
    <dbReference type="NCBI Taxonomy" id="2936439"/>
    <lineage>
        <taxon>Bacteria</taxon>
        <taxon>Bacillati</taxon>
        <taxon>Bacillota</taxon>
        <taxon>Clostridia</taxon>
        <taxon>Lachnospirales</taxon>
        <taxon>Vallitaleaceae</taxon>
        <taxon>Vallitalea</taxon>
    </lineage>
</organism>
<dbReference type="AlphaFoldDB" id="A0A9W5Y958"/>
<dbReference type="Pfam" id="PF13521">
    <property type="entry name" value="AAA_28"/>
    <property type="match status" value="1"/>
</dbReference>
<dbReference type="InterPro" id="IPR014729">
    <property type="entry name" value="Rossmann-like_a/b/a_fold"/>
</dbReference>
<keyword evidence="4" id="KW-1185">Reference proteome</keyword>
<comment type="caution">
    <text evidence="3">The sequence shown here is derived from an EMBL/GenBank/DDBJ whole genome shotgun (WGS) entry which is preliminary data.</text>
</comment>
<dbReference type="PANTHER" id="PTHR37512">
    <property type="entry name" value="TRIFUNCTIONAL NAD BIOSYNTHESIS/REGULATOR PROTEIN NADR"/>
    <property type="match status" value="1"/>
</dbReference>
<dbReference type="GO" id="GO:0003824">
    <property type="term" value="F:catalytic activity"/>
    <property type="evidence" value="ECO:0007669"/>
    <property type="project" value="InterPro"/>
</dbReference>
<dbReference type="InterPro" id="IPR052735">
    <property type="entry name" value="NAD_biosynth-regulator"/>
</dbReference>
<dbReference type="NCBIfam" id="NF005988">
    <property type="entry name" value="PRK08099.1"/>
    <property type="match status" value="1"/>
</dbReference>
<proteinExistence type="predicted"/>
<dbReference type="Pfam" id="PF01467">
    <property type="entry name" value="CTP_transf_like"/>
    <property type="match status" value="1"/>
</dbReference>
<dbReference type="InterPro" id="IPR027417">
    <property type="entry name" value="P-loop_NTPase"/>
</dbReference>
<sequence>MKYDVGMYGGSFDPLHIGHIHDIIRASSMCKMLYIVISWCEGRESTIKELRYRWIHNCCRHLSNIKIIMIEDEAIDKDTYDTNYYWEKGAEDIKRAIGRPIDVVFCGTDYYGTDRFENLYSPDSDVVYFDRSEVPVSSTDIRKWVFDNWYYIPKVCRPYYTRKVLIVGGESTGKSTLVHNLALAYNTNYVEEVGRDICEIAGNEELMIMEDFNEILLRHKVKEMDAIKDSNKILFIDTDAITTLFYTKFLLSKEEEIAKCGLLADAITNINEFDLILFLEPTVDFVQDGTRSEIIESDRDKYSNQIKELLEKYGSRYYCISGNYLDRFNRAKKLIEENLGLNTRW</sequence>
<dbReference type="InterPro" id="IPR004821">
    <property type="entry name" value="Cyt_trans-like"/>
</dbReference>
<accession>A0A9W5Y958</accession>
<feature type="domain" description="NadR/Ttd14 AAA" evidence="2">
    <location>
        <begin position="163"/>
        <end position="327"/>
    </location>
</feature>
<dbReference type="Gene3D" id="3.40.50.620">
    <property type="entry name" value="HUPs"/>
    <property type="match status" value="1"/>
</dbReference>
<dbReference type="Gene3D" id="3.40.50.300">
    <property type="entry name" value="P-loop containing nucleotide triphosphate hydrolases"/>
    <property type="match status" value="1"/>
</dbReference>
<evidence type="ECO:0000259" key="2">
    <source>
        <dbReference type="Pfam" id="PF13521"/>
    </source>
</evidence>
<dbReference type="EMBL" id="BRLB01000002">
    <property type="protein sequence ID" value="GKX28844.1"/>
    <property type="molecule type" value="Genomic_DNA"/>
</dbReference>
<dbReference type="PANTHER" id="PTHR37512:SF1">
    <property type="entry name" value="NADR_TTD14 AAA DOMAIN-CONTAINING PROTEIN"/>
    <property type="match status" value="1"/>
</dbReference>
<evidence type="ECO:0000259" key="1">
    <source>
        <dbReference type="Pfam" id="PF01467"/>
    </source>
</evidence>
<protein>
    <submittedName>
        <fullName evidence="3">Bifunctional NAD biosynthesis protein NadR</fullName>
    </submittedName>
</protein>
<reference evidence="3" key="1">
    <citation type="submission" date="2022-06" db="EMBL/GenBank/DDBJ databases">
        <title>Vallitalea longa sp. nov., an anaerobic bacterium isolated from marine sediment.</title>
        <authorList>
            <person name="Hirano S."/>
            <person name="Terahara T."/>
            <person name="Mori K."/>
            <person name="Hamada M."/>
            <person name="Matsumoto R."/>
            <person name="Kobayashi T."/>
        </authorList>
    </citation>
    <scope>NUCLEOTIDE SEQUENCE</scope>
    <source>
        <strain evidence="3">SH18-1</strain>
    </source>
</reference>
<name>A0A9W5Y958_9FIRM</name>
<dbReference type="RefSeq" id="WP_281813688.1">
    <property type="nucleotide sequence ID" value="NZ_BRLB01000002.1"/>
</dbReference>
<dbReference type="InterPro" id="IPR038727">
    <property type="entry name" value="NadR/Ttd14_AAA_dom"/>
</dbReference>
<dbReference type="SUPFAM" id="SSF52374">
    <property type="entry name" value="Nucleotidylyl transferase"/>
    <property type="match status" value="1"/>
</dbReference>
<dbReference type="Proteomes" id="UP001144256">
    <property type="component" value="Unassembled WGS sequence"/>
</dbReference>
<feature type="domain" description="Cytidyltransferase-like" evidence="1">
    <location>
        <begin position="7"/>
        <end position="143"/>
    </location>
</feature>
<evidence type="ECO:0000313" key="3">
    <source>
        <dbReference type="EMBL" id="GKX28844.1"/>
    </source>
</evidence>
<gene>
    <name evidence="3" type="primary">nadR</name>
    <name evidence="3" type="ORF">SH1V18_13240</name>
</gene>